<accession>A0A3N2PMU1</accession>
<name>A0A3N2PMU1_SODAK</name>
<dbReference type="Proteomes" id="UP000272025">
    <property type="component" value="Unassembled WGS sequence"/>
</dbReference>
<sequence>MLRDWEEWSFRSKLEAFQVSQGNSTLRDANRSLLAKAKASLLEVDSGGRQNKRTKKTKIGGDLVTTNSVLLGPNKVDGSKDHVSCIRRHNFIRYVKHNDHAFSQHPDLAAPPPMPWYYLIEYEPSQVCFVLDLVIIRTLQQKQLPPPPPPQPNTKITHDKETEITRNRVAQLKQGRLAGPSRFIRIKESWQHGPPWYRKWFMCECDDGTRGKEACHFLQHDISLFSAADRKLFVGDLSAVDPLFVGTEFLSPYMYFMDDLISSESLGIAADVGDMTFPPFLPSVVPWLVSTKRPLCLSQPGTLTCPFHCARPDHWSAGPPRVYIFRSQSASQLARLSSPQDLFVPPPGLRIPSSVTTRYEQVRGSEEVCTLQASPTTTTTTTYGDYRDQPRPSNTILLLLPLHFRILFLLTQLTAWTRHPSLFFCFIRRLVRLPLSSQPNVCLPALFLSHGRSSNRSRVLRQHFYHLRPHALQHSQVHAGTVLIWGIPPAAFPVFEFARYAFIAADCFARSIPFVLPRQRDYPGRGAFGPTRIINISLGDLDSIIVVRDLLPLETRSLLTIFYDLSATSHH</sequence>
<evidence type="ECO:0000313" key="2">
    <source>
        <dbReference type="Proteomes" id="UP000272025"/>
    </source>
</evidence>
<gene>
    <name evidence="1" type="ORF">SODALDRAFT_362581</name>
</gene>
<reference evidence="1 2" key="1">
    <citation type="journal article" date="2018" name="Mol. Ecol.">
        <title>The obligate alkalophilic soda-lake fungus Sodiomyces alkalinus has shifted to a protein diet.</title>
        <authorList>
            <person name="Grum-Grzhimaylo A.A."/>
            <person name="Falkoski D.L."/>
            <person name="van den Heuvel J."/>
            <person name="Valero-Jimenez C.A."/>
            <person name="Min B."/>
            <person name="Choi I.G."/>
            <person name="Lipzen A."/>
            <person name="Daum C.G."/>
            <person name="Aanen D.K."/>
            <person name="Tsang A."/>
            <person name="Henrissat B."/>
            <person name="Bilanenko E.N."/>
            <person name="de Vries R.P."/>
            <person name="van Kan J.A.L."/>
            <person name="Grigoriev I.V."/>
            <person name="Debets A.J.M."/>
        </authorList>
    </citation>
    <scope>NUCLEOTIDE SEQUENCE [LARGE SCALE GENOMIC DNA]</scope>
    <source>
        <strain evidence="1 2">F11</strain>
    </source>
</reference>
<keyword evidence="2" id="KW-1185">Reference proteome</keyword>
<dbReference type="GeneID" id="39582952"/>
<evidence type="ECO:0000313" key="1">
    <source>
        <dbReference type="EMBL" id="ROT35750.1"/>
    </source>
</evidence>
<dbReference type="RefSeq" id="XP_028463556.1">
    <property type="nucleotide sequence ID" value="XM_028614474.1"/>
</dbReference>
<proteinExistence type="predicted"/>
<dbReference type="AlphaFoldDB" id="A0A3N2PMU1"/>
<dbReference type="EMBL" id="ML119060">
    <property type="protein sequence ID" value="ROT35750.1"/>
    <property type="molecule type" value="Genomic_DNA"/>
</dbReference>
<organism evidence="1 2">
    <name type="scientific">Sodiomyces alkalinus (strain CBS 110278 / VKM F-3762 / F11)</name>
    <name type="common">Alkaliphilic filamentous fungus</name>
    <dbReference type="NCBI Taxonomy" id="1314773"/>
    <lineage>
        <taxon>Eukaryota</taxon>
        <taxon>Fungi</taxon>
        <taxon>Dikarya</taxon>
        <taxon>Ascomycota</taxon>
        <taxon>Pezizomycotina</taxon>
        <taxon>Sordariomycetes</taxon>
        <taxon>Hypocreomycetidae</taxon>
        <taxon>Glomerellales</taxon>
        <taxon>Plectosphaerellaceae</taxon>
        <taxon>Sodiomyces</taxon>
    </lineage>
</organism>
<protein>
    <submittedName>
        <fullName evidence="1">Uncharacterized protein</fullName>
    </submittedName>
</protein>